<feature type="region of interest" description="Disordered" evidence="1">
    <location>
        <begin position="84"/>
        <end position="116"/>
    </location>
</feature>
<dbReference type="InterPro" id="IPR050026">
    <property type="entry name" value="PHA_gran_PhaM_N"/>
</dbReference>
<dbReference type="AlphaFoldDB" id="A0A9D7LTH3"/>
<proteinExistence type="predicted"/>
<dbReference type="NCBIfam" id="NF043076">
    <property type="entry name" value="PHA_gran_PhaM"/>
    <property type="match status" value="1"/>
</dbReference>
<sequence length="164" mass="17846">MSNDTPNLNDPLAFVRSMWSGMGISMPGMVTPTFDVDELDKRIKDMKAVEGWLRMNLSMLQMTIQGLEMQRTTLDAVQTMGKLASESARSMTPKATPESAAPEAAVPPSAVDPEKNAFSGAAMWPWQMMQQMRDHMQQAAEAAAQAASAEKPAAKPADQDRKSS</sequence>
<evidence type="ECO:0000313" key="3">
    <source>
        <dbReference type="Proteomes" id="UP000808146"/>
    </source>
</evidence>
<evidence type="ECO:0000256" key="1">
    <source>
        <dbReference type="SAM" id="MobiDB-lite"/>
    </source>
</evidence>
<name>A0A9D7LTH3_9RHOO</name>
<dbReference type="EMBL" id="JADKBR010000005">
    <property type="protein sequence ID" value="MBK8890082.1"/>
    <property type="molecule type" value="Genomic_DNA"/>
</dbReference>
<gene>
    <name evidence="2" type="ORF">IPN75_06630</name>
</gene>
<feature type="compositionally biased region" description="Low complexity" evidence="1">
    <location>
        <begin position="132"/>
        <end position="156"/>
    </location>
</feature>
<comment type="caution">
    <text evidence="2">The sequence shown here is derived from an EMBL/GenBank/DDBJ whole genome shotgun (WGS) entry which is preliminary data.</text>
</comment>
<reference evidence="2" key="1">
    <citation type="submission" date="2020-10" db="EMBL/GenBank/DDBJ databases">
        <title>Connecting structure to function with the recovery of over 1000 high-quality activated sludge metagenome-assembled genomes encoding full-length rRNA genes using long-read sequencing.</title>
        <authorList>
            <person name="Singleton C.M."/>
            <person name="Petriglieri F."/>
            <person name="Kristensen J.M."/>
            <person name="Kirkegaard R.H."/>
            <person name="Michaelsen T.Y."/>
            <person name="Andersen M.H."/>
            <person name="Karst S.M."/>
            <person name="Dueholm M.S."/>
            <person name="Nielsen P.H."/>
            <person name="Albertsen M."/>
        </authorList>
    </citation>
    <scope>NUCLEOTIDE SEQUENCE</scope>
    <source>
        <strain evidence="2">OdNE_18-Q3-R46-58_BAT3C.305</strain>
    </source>
</reference>
<accession>A0A9D7LTH3</accession>
<organism evidence="2 3">
    <name type="scientific">Candidatus Dechloromonas phosphorivorans</name>
    <dbReference type="NCBI Taxonomy" id="2899244"/>
    <lineage>
        <taxon>Bacteria</taxon>
        <taxon>Pseudomonadati</taxon>
        <taxon>Pseudomonadota</taxon>
        <taxon>Betaproteobacteria</taxon>
        <taxon>Rhodocyclales</taxon>
        <taxon>Azonexaceae</taxon>
        <taxon>Dechloromonas</taxon>
    </lineage>
</organism>
<dbReference type="Proteomes" id="UP000808146">
    <property type="component" value="Unassembled WGS sequence"/>
</dbReference>
<feature type="region of interest" description="Disordered" evidence="1">
    <location>
        <begin position="132"/>
        <end position="164"/>
    </location>
</feature>
<feature type="compositionally biased region" description="Low complexity" evidence="1">
    <location>
        <begin position="92"/>
        <end position="111"/>
    </location>
</feature>
<protein>
    <submittedName>
        <fullName evidence="2">Uncharacterized protein</fullName>
    </submittedName>
</protein>
<evidence type="ECO:0000313" key="2">
    <source>
        <dbReference type="EMBL" id="MBK8890082.1"/>
    </source>
</evidence>